<proteinExistence type="predicted"/>
<dbReference type="AlphaFoldDB" id="A0A852T3N6"/>
<organism evidence="1 2">
    <name type="scientific">Leifsonia soli</name>
    <dbReference type="NCBI Taxonomy" id="582665"/>
    <lineage>
        <taxon>Bacteria</taxon>
        <taxon>Bacillati</taxon>
        <taxon>Actinomycetota</taxon>
        <taxon>Actinomycetes</taxon>
        <taxon>Micrococcales</taxon>
        <taxon>Microbacteriaceae</taxon>
        <taxon>Leifsonia</taxon>
    </lineage>
</organism>
<protein>
    <recommendedName>
        <fullName evidence="3">Transcriptional regulator</fullName>
    </recommendedName>
</protein>
<dbReference type="RefSeq" id="WP_179457878.1">
    <property type="nucleotide sequence ID" value="NZ_BAAAPX010000001.1"/>
</dbReference>
<comment type="caution">
    <text evidence="1">The sequence shown here is derived from an EMBL/GenBank/DDBJ whole genome shotgun (WGS) entry which is preliminary data.</text>
</comment>
<gene>
    <name evidence="1" type="ORF">BJ963_003658</name>
</gene>
<keyword evidence="2" id="KW-1185">Reference proteome</keyword>
<name>A0A852T3N6_9MICO</name>
<evidence type="ECO:0000313" key="2">
    <source>
        <dbReference type="Proteomes" id="UP000589620"/>
    </source>
</evidence>
<dbReference type="InterPro" id="IPR019238">
    <property type="entry name" value="AbiEi_2"/>
</dbReference>
<evidence type="ECO:0000313" key="1">
    <source>
        <dbReference type="EMBL" id="NYD76139.1"/>
    </source>
</evidence>
<evidence type="ECO:0008006" key="3">
    <source>
        <dbReference type="Google" id="ProtNLM"/>
    </source>
</evidence>
<dbReference type="Proteomes" id="UP000589620">
    <property type="component" value="Unassembled WGS sequence"/>
</dbReference>
<dbReference type="Pfam" id="PF09952">
    <property type="entry name" value="AbiEi_2"/>
    <property type="match status" value="1"/>
</dbReference>
<sequence length="326" mass="35402">MEREVAEEFRSRLDEYGITLDSASLETLEAESARAGYLVHRVAQGPITLFSIPRVTPGTVARVAGYRHPLVLAHRIGTAAMESLRQAGISFIDRAGNAHIEMDGLLIDVRGRRQQSPSPVGGGVKGANLFSVKRSQVVMALLAWPWLAKAPIRALAEAAGVSVGQAYETTAVLADYGYLDLESRRILRGRLLLDSWAAAYPTALGAPSRFAGFHGDLRRPLEPVDLVYVSGESAATDRLRGIQSLTAYATGDRTRLALANRWVATGDRNVHVGRVFWRNPEGEPPSLRVLPAPAPLIYADLLASGDPRQREVALEIREAADGLRQL</sequence>
<reference evidence="1 2" key="1">
    <citation type="submission" date="2020-07" db="EMBL/GenBank/DDBJ databases">
        <title>Sequencing the genomes of 1000 actinobacteria strains.</title>
        <authorList>
            <person name="Klenk H.-P."/>
        </authorList>
    </citation>
    <scope>NUCLEOTIDE SEQUENCE [LARGE SCALE GENOMIC DNA]</scope>
    <source>
        <strain evidence="1 2">DSM 23871</strain>
    </source>
</reference>
<accession>A0A852T3N6</accession>
<dbReference type="EMBL" id="JACCBJ010000001">
    <property type="protein sequence ID" value="NYD76139.1"/>
    <property type="molecule type" value="Genomic_DNA"/>
</dbReference>